<evidence type="ECO:0000256" key="1">
    <source>
        <dbReference type="ARBA" id="ARBA00022527"/>
    </source>
</evidence>
<keyword evidence="8" id="KW-1185">Reference proteome</keyword>
<keyword evidence="3" id="KW-0547">Nucleotide-binding</keyword>
<evidence type="ECO:0000256" key="2">
    <source>
        <dbReference type="ARBA" id="ARBA00022679"/>
    </source>
</evidence>
<dbReference type="EnsemblMetazoa" id="XM_038189307.1">
    <property type="protein sequence ID" value="XP_038045235.1"/>
    <property type="gene ID" value="LOC119719812"/>
</dbReference>
<accession>A0A913Z3F1</accession>
<proteinExistence type="predicted"/>
<organism evidence="7 8">
    <name type="scientific">Patiria miniata</name>
    <name type="common">Bat star</name>
    <name type="synonym">Asterina miniata</name>
    <dbReference type="NCBI Taxonomy" id="46514"/>
    <lineage>
        <taxon>Eukaryota</taxon>
        <taxon>Metazoa</taxon>
        <taxon>Echinodermata</taxon>
        <taxon>Eleutherozoa</taxon>
        <taxon>Asterozoa</taxon>
        <taxon>Asteroidea</taxon>
        <taxon>Valvatacea</taxon>
        <taxon>Valvatida</taxon>
        <taxon>Asterinidae</taxon>
        <taxon>Patiria</taxon>
    </lineage>
</organism>
<keyword evidence="2" id="KW-0808">Transferase</keyword>
<dbReference type="PROSITE" id="PS51158">
    <property type="entry name" value="ALPHA_KINASE"/>
    <property type="match status" value="1"/>
</dbReference>
<dbReference type="PANTHER" id="PTHR45992:SF11">
    <property type="entry name" value="ALPHA-TYPE PROTEIN KINASE DOMAIN-CONTAINING PROTEIN"/>
    <property type="match status" value="1"/>
</dbReference>
<dbReference type="InterPro" id="IPR004166">
    <property type="entry name" value="a-kinase_dom"/>
</dbReference>
<dbReference type="Proteomes" id="UP000887568">
    <property type="component" value="Unplaced"/>
</dbReference>
<feature type="domain" description="Alpha-type protein kinase" evidence="6">
    <location>
        <begin position="1"/>
        <end position="249"/>
    </location>
</feature>
<protein>
    <recommendedName>
        <fullName evidence="6">Alpha-type protein kinase domain-containing protein</fullName>
    </recommendedName>
</protein>
<evidence type="ECO:0000256" key="3">
    <source>
        <dbReference type="ARBA" id="ARBA00022741"/>
    </source>
</evidence>
<evidence type="ECO:0000256" key="5">
    <source>
        <dbReference type="ARBA" id="ARBA00022840"/>
    </source>
</evidence>
<dbReference type="OMA" id="NSICKGW"/>
<dbReference type="GO" id="GO:0005524">
    <property type="term" value="F:ATP binding"/>
    <property type="evidence" value="ECO:0007669"/>
    <property type="project" value="UniProtKB-KW"/>
</dbReference>
<evidence type="ECO:0000313" key="7">
    <source>
        <dbReference type="EnsemblMetazoa" id="XP_038045235.1"/>
    </source>
</evidence>
<dbReference type="RefSeq" id="XP_038045235.1">
    <property type="nucleotide sequence ID" value="XM_038189307.1"/>
</dbReference>
<sequence>MGSNQSNTSKVIGYTSAWVEFEDDWFDQGASRYAYKGTFHGEPHLEGKPCVVKVYKEEWYERMSEYAWKADDRAYCKAHDMARLFNIRYNTSKPIEFVKPEFTQVDTRAAYNFLGFIPFERNVKGKLPGTSDSVSNIIPANATLAVERYLEGDYVKFNNNSGYLAREDIATPAAFSHFTYHESNGTALVCDLQGVRSRAGYKFTDPAVSSSGTQLGFYGSTDLGICGIVKFFKNHRCNELCKGLKKPKITNLSLGERVVLAKIVDNMPSHSASTHTYQLSLSSGVSTRDINRIQNNIRLEAVSEEPV</sequence>
<dbReference type="GO" id="GO:0004674">
    <property type="term" value="F:protein serine/threonine kinase activity"/>
    <property type="evidence" value="ECO:0007669"/>
    <property type="project" value="UniProtKB-KW"/>
</dbReference>
<dbReference type="CDD" id="cd04515">
    <property type="entry name" value="Alpha_kinase"/>
    <property type="match status" value="1"/>
</dbReference>
<dbReference type="InterPro" id="IPR051852">
    <property type="entry name" value="Alpha-type_PK"/>
</dbReference>
<dbReference type="OrthoDB" id="301415at2759"/>
<dbReference type="Pfam" id="PF02816">
    <property type="entry name" value="Alpha_kinase"/>
    <property type="match status" value="1"/>
</dbReference>
<dbReference type="InterPro" id="IPR011009">
    <property type="entry name" value="Kinase-like_dom_sf"/>
</dbReference>
<dbReference type="SUPFAM" id="SSF56112">
    <property type="entry name" value="Protein kinase-like (PK-like)"/>
    <property type="match status" value="1"/>
</dbReference>
<reference evidence="7" key="1">
    <citation type="submission" date="2022-11" db="UniProtKB">
        <authorList>
            <consortium name="EnsemblMetazoa"/>
        </authorList>
    </citation>
    <scope>IDENTIFICATION</scope>
</reference>
<dbReference type="Gene3D" id="3.30.200.20">
    <property type="entry name" value="Phosphorylase Kinase, domain 1"/>
    <property type="match status" value="1"/>
</dbReference>
<evidence type="ECO:0000259" key="6">
    <source>
        <dbReference type="PROSITE" id="PS51158"/>
    </source>
</evidence>
<keyword evidence="4" id="KW-0418">Kinase</keyword>
<evidence type="ECO:0000313" key="8">
    <source>
        <dbReference type="Proteomes" id="UP000887568"/>
    </source>
</evidence>
<keyword evidence="5" id="KW-0067">ATP-binding</keyword>
<dbReference type="PANTHER" id="PTHR45992">
    <property type="entry name" value="EUKARYOTIC ELONGATION FACTOR 2 KINASE-RELATED"/>
    <property type="match status" value="1"/>
</dbReference>
<name>A0A913Z3F1_PATMI</name>
<dbReference type="AlphaFoldDB" id="A0A913Z3F1"/>
<dbReference type="GeneID" id="119719812"/>
<dbReference type="SMART" id="SM00811">
    <property type="entry name" value="Alpha_kinase"/>
    <property type="match status" value="1"/>
</dbReference>
<evidence type="ECO:0000256" key="4">
    <source>
        <dbReference type="ARBA" id="ARBA00022777"/>
    </source>
</evidence>
<keyword evidence="1" id="KW-0723">Serine/threonine-protein kinase</keyword>
<dbReference type="Gene3D" id="3.20.200.10">
    <property type="entry name" value="MHCK/EF2 kinase"/>
    <property type="match status" value="1"/>
</dbReference>